<keyword evidence="4 5" id="KW-0732">Signal</keyword>
<dbReference type="PANTHER" id="PTHR30532:SF25">
    <property type="entry name" value="IRON(III) DICITRATE-BINDING PERIPLASMIC PROTEIN"/>
    <property type="match status" value="1"/>
</dbReference>
<evidence type="ECO:0000313" key="7">
    <source>
        <dbReference type="EMBL" id="TQM38238.1"/>
    </source>
</evidence>
<name>A0A543FWL5_9PSEU</name>
<dbReference type="OrthoDB" id="9793175at2"/>
<feature type="chain" id="PRO_5039552826" evidence="5">
    <location>
        <begin position="22"/>
        <end position="330"/>
    </location>
</feature>
<evidence type="ECO:0000256" key="2">
    <source>
        <dbReference type="ARBA" id="ARBA00008814"/>
    </source>
</evidence>
<keyword evidence="3" id="KW-0813">Transport</keyword>
<evidence type="ECO:0000259" key="6">
    <source>
        <dbReference type="PROSITE" id="PS50983"/>
    </source>
</evidence>
<evidence type="ECO:0000256" key="1">
    <source>
        <dbReference type="ARBA" id="ARBA00004196"/>
    </source>
</evidence>
<dbReference type="SUPFAM" id="SSF53807">
    <property type="entry name" value="Helical backbone' metal receptor"/>
    <property type="match status" value="1"/>
</dbReference>
<evidence type="ECO:0000256" key="4">
    <source>
        <dbReference type="ARBA" id="ARBA00022729"/>
    </source>
</evidence>
<evidence type="ECO:0000256" key="3">
    <source>
        <dbReference type="ARBA" id="ARBA00022448"/>
    </source>
</evidence>
<keyword evidence="8" id="KW-1185">Reference proteome</keyword>
<dbReference type="PANTHER" id="PTHR30532">
    <property type="entry name" value="IRON III DICITRATE-BINDING PERIPLASMIC PROTEIN"/>
    <property type="match status" value="1"/>
</dbReference>
<evidence type="ECO:0000313" key="8">
    <source>
        <dbReference type="Proteomes" id="UP000319818"/>
    </source>
</evidence>
<accession>A0A543FWL5</accession>
<dbReference type="RefSeq" id="WP_142104935.1">
    <property type="nucleotide sequence ID" value="NZ_VFPH01000002.1"/>
</dbReference>
<reference evidence="7 8" key="1">
    <citation type="submission" date="2019-06" db="EMBL/GenBank/DDBJ databases">
        <title>Sequencing the genomes of 1000 actinobacteria strains.</title>
        <authorList>
            <person name="Klenk H.-P."/>
        </authorList>
    </citation>
    <scope>NUCLEOTIDE SEQUENCE [LARGE SCALE GENOMIC DNA]</scope>
    <source>
        <strain evidence="7 8">DSM 45511</strain>
    </source>
</reference>
<dbReference type="PROSITE" id="PS50983">
    <property type="entry name" value="FE_B12_PBP"/>
    <property type="match status" value="1"/>
</dbReference>
<feature type="domain" description="Fe/B12 periplasmic-binding" evidence="6">
    <location>
        <begin position="79"/>
        <end position="330"/>
    </location>
</feature>
<dbReference type="AlphaFoldDB" id="A0A543FWL5"/>
<proteinExistence type="inferred from homology"/>
<evidence type="ECO:0000256" key="5">
    <source>
        <dbReference type="SAM" id="SignalP"/>
    </source>
</evidence>
<dbReference type="CDD" id="cd01146">
    <property type="entry name" value="FhuD"/>
    <property type="match status" value="1"/>
</dbReference>
<dbReference type="EMBL" id="VFPH01000002">
    <property type="protein sequence ID" value="TQM38238.1"/>
    <property type="molecule type" value="Genomic_DNA"/>
</dbReference>
<dbReference type="Proteomes" id="UP000319818">
    <property type="component" value="Unassembled WGS sequence"/>
</dbReference>
<dbReference type="GO" id="GO:1901678">
    <property type="term" value="P:iron coordination entity transport"/>
    <property type="evidence" value="ECO:0007669"/>
    <property type="project" value="UniProtKB-ARBA"/>
</dbReference>
<protein>
    <submittedName>
        <fullName evidence="7">Iron complex transport system substrate-binding protein</fullName>
    </submittedName>
</protein>
<organism evidence="7 8">
    <name type="scientific">Pseudonocardia cypriaca</name>
    <dbReference type="NCBI Taxonomy" id="882449"/>
    <lineage>
        <taxon>Bacteria</taxon>
        <taxon>Bacillati</taxon>
        <taxon>Actinomycetota</taxon>
        <taxon>Actinomycetes</taxon>
        <taxon>Pseudonocardiales</taxon>
        <taxon>Pseudonocardiaceae</taxon>
        <taxon>Pseudonocardia</taxon>
    </lineage>
</organism>
<dbReference type="Pfam" id="PF01497">
    <property type="entry name" value="Peripla_BP_2"/>
    <property type="match status" value="1"/>
</dbReference>
<comment type="caution">
    <text evidence="7">The sequence shown here is derived from an EMBL/GenBank/DDBJ whole genome shotgun (WGS) entry which is preliminary data.</text>
</comment>
<dbReference type="GO" id="GO:0030288">
    <property type="term" value="C:outer membrane-bounded periplasmic space"/>
    <property type="evidence" value="ECO:0007669"/>
    <property type="project" value="TreeGrafter"/>
</dbReference>
<dbReference type="Gene3D" id="3.40.50.1980">
    <property type="entry name" value="Nitrogenase molybdenum iron protein domain"/>
    <property type="match status" value="2"/>
</dbReference>
<dbReference type="PROSITE" id="PS51257">
    <property type="entry name" value="PROKAR_LIPOPROTEIN"/>
    <property type="match status" value="1"/>
</dbReference>
<feature type="signal peptide" evidence="5">
    <location>
        <begin position="1"/>
        <end position="21"/>
    </location>
</feature>
<gene>
    <name evidence="7" type="ORF">FB388_5468</name>
</gene>
<dbReference type="InterPro" id="IPR051313">
    <property type="entry name" value="Bact_iron-sidero_bind"/>
</dbReference>
<dbReference type="InterPro" id="IPR002491">
    <property type="entry name" value="ABC_transptr_periplasmic_BD"/>
</dbReference>
<sequence>MRRIAAAGALVLALVAGCGGAPGTGSTGPGNTDVATGGRLFSTADEATAKLGADAAPGVFPRTITHARGTTRLERKPERVVVLDTGELDAVLALGIVPVGSATPNGIVPSYLQPQLAGSTNVGSLDGLRLEAIAALDPDLILGSQLRVDALYDQLSAIAPTVFSIRPGFPWKENLLLAGAALGEETKATELLNDYQRRADAIRARFTQPPTISLLRFMPERIRLYGNLSMIGVVLKDVGLPRPANQNIEELAAEISPERISEADADWVFYSSYGPKDGTAEGSVVGGELWKRLGAVQRGTARPVDDEVWFLGLGPIGATRVLDDLQAFLA</sequence>
<comment type="similarity">
    <text evidence="2">Belongs to the bacterial solute-binding protein 8 family.</text>
</comment>
<comment type="subcellular location">
    <subcellularLocation>
        <location evidence="1">Cell envelope</location>
    </subcellularLocation>
</comment>